<dbReference type="RefSeq" id="WP_004080851.1">
    <property type="nucleotide sequence ID" value="NC_009486.1"/>
</dbReference>
<comment type="similarity">
    <text evidence="7">Belongs to the binding-protein-dependent transport system permease family.</text>
</comment>
<protein>
    <submittedName>
        <fullName evidence="9">Binding-protein-dependent transport systems inner membrane component</fullName>
    </submittedName>
</protein>
<feature type="transmembrane region" description="Helical" evidence="7">
    <location>
        <begin position="270"/>
        <end position="290"/>
    </location>
</feature>
<keyword evidence="5 7" id="KW-1133">Transmembrane helix</keyword>
<evidence type="ECO:0000313" key="10">
    <source>
        <dbReference type="Proteomes" id="UP000006558"/>
    </source>
</evidence>
<evidence type="ECO:0000256" key="3">
    <source>
        <dbReference type="ARBA" id="ARBA00022475"/>
    </source>
</evidence>
<evidence type="ECO:0000259" key="8">
    <source>
        <dbReference type="PROSITE" id="PS50928"/>
    </source>
</evidence>
<evidence type="ECO:0000313" key="9">
    <source>
        <dbReference type="EMBL" id="ABQ46146.1"/>
    </source>
</evidence>
<dbReference type="CDD" id="cd06261">
    <property type="entry name" value="TM_PBP2"/>
    <property type="match status" value="1"/>
</dbReference>
<reference evidence="10" key="1">
    <citation type="submission" date="2007-05" db="EMBL/GenBank/DDBJ databases">
        <title>Complete sequence of Thermotoga petrophila RKU-1.</title>
        <authorList>
            <consortium name="US DOE Joint Genome Institute"/>
            <person name="Copeland A."/>
            <person name="Lucas S."/>
            <person name="Lapidus A."/>
            <person name="Barry K."/>
            <person name="Glavina del Rio T."/>
            <person name="Dalin E."/>
            <person name="Tice H."/>
            <person name="Pitluck S."/>
            <person name="Sims D."/>
            <person name="Brettin T."/>
            <person name="Bruce D."/>
            <person name="Detter J.C."/>
            <person name="Han C."/>
            <person name="Tapia R."/>
            <person name="Schmutz J."/>
            <person name="Larimer F."/>
            <person name="Land M."/>
            <person name="Hauser L."/>
            <person name="Kyrpides N."/>
            <person name="Mikhailova N."/>
            <person name="Nelson K."/>
            <person name="Gogarten J.P."/>
            <person name="Noll K."/>
            <person name="Richardson P."/>
        </authorList>
    </citation>
    <scope>NUCLEOTIDE SEQUENCE [LARGE SCALE GENOMIC DNA]</scope>
    <source>
        <strain evidence="10">ATCC BAA-488 / DSM 13995 / JCM 10881 / RKU-1</strain>
    </source>
</reference>
<dbReference type="KEGG" id="tpt:Tpet_0117"/>
<dbReference type="PANTHER" id="PTHR43227:SF11">
    <property type="entry name" value="BLL4140 PROTEIN"/>
    <property type="match status" value="1"/>
</dbReference>
<dbReference type="AlphaFoldDB" id="A5IIX3"/>
<dbReference type="PANTHER" id="PTHR43227">
    <property type="entry name" value="BLL4140 PROTEIN"/>
    <property type="match status" value="1"/>
</dbReference>
<dbReference type="InterPro" id="IPR000515">
    <property type="entry name" value="MetI-like"/>
</dbReference>
<evidence type="ECO:0000256" key="5">
    <source>
        <dbReference type="ARBA" id="ARBA00022989"/>
    </source>
</evidence>
<sequence length="300" mass="34482">MPGRYYKSLRKKQLLLAFFFITIPTLLMVLFIYYPLVFGIKISFYQYDIVGESLYIGLKNYVDLLRDPLFWNAFKNSLLYLLVVPPLQLISILLAVLLDRAIRGRNLFRTLIFLPVVTPITIAAITWQWMYREKGFINFLLQSLHIIDEPIAFLSDPKIALFAIMFVTMWKGFGYYMVIYLAGLQSIPRELIEAARVDGAKPSQVFFKVTIPLLKPYILFCSTMSSIAALNVFGEIYAMTKGGPVHATETMGIFIYNRAFEYLQFGYSNAAAVLFSFVVIAFSLLNFYLFREGGLKSYYA</sequence>
<keyword evidence="4 7" id="KW-0812">Transmembrane</keyword>
<proteinExistence type="inferred from homology"/>
<dbReference type="InterPro" id="IPR035906">
    <property type="entry name" value="MetI-like_sf"/>
</dbReference>
<feature type="transmembrane region" description="Helical" evidence="7">
    <location>
        <begin position="217"/>
        <end position="238"/>
    </location>
</feature>
<gene>
    <name evidence="9" type="ordered locus">Tpet_0117</name>
</gene>
<dbReference type="InterPro" id="IPR050809">
    <property type="entry name" value="UgpAE/MalFG_permease"/>
</dbReference>
<dbReference type="Pfam" id="PF00528">
    <property type="entry name" value="BPD_transp_1"/>
    <property type="match status" value="1"/>
</dbReference>
<name>A5IIX3_THEP1</name>
<organism evidence="9 10">
    <name type="scientific">Thermotoga petrophila (strain ATCC BAA-488 / DSM 13995 / JCM 10881 / RKU-1)</name>
    <dbReference type="NCBI Taxonomy" id="390874"/>
    <lineage>
        <taxon>Bacteria</taxon>
        <taxon>Thermotogati</taxon>
        <taxon>Thermotogota</taxon>
        <taxon>Thermotogae</taxon>
        <taxon>Thermotogales</taxon>
        <taxon>Thermotogaceae</taxon>
        <taxon>Thermotoga</taxon>
    </lineage>
</organism>
<accession>A5IIX3</accession>
<evidence type="ECO:0000256" key="4">
    <source>
        <dbReference type="ARBA" id="ARBA00022692"/>
    </source>
</evidence>
<dbReference type="GO" id="GO:0005886">
    <property type="term" value="C:plasma membrane"/>
    <property type="evidence" value="ECO:0007669"/>
    <property type="project" value="UniProtKB-SubCell"/>
</dbReference>
<comment type="subcellular location">
    <subcellularLocation>
        <location evidence="1 7">Cell membrane</location>
        <topology evidence="1 7">Multi-pass membrane protein</topology>
    </subcellularLocation>
</comment>
<dbReference type="GO" id="GO:0055085">
    <property type="term" value="P:transmembrane transport"/>
    <property type="evidence" value="ECO:0007669"/>
    <property type="project" value="InterPro"/>
</dbReference>
<evidence type="ECO:0000256" key="7">
    <source>
        <dbReference type="RuleBase" id="RU363032"/>
    </source>
</evidence>
<evidence type="ECO:0000256" key="6">
    <source>
        <dbReference type="ARBA" id="ARBA00023136"/>
    </source>
</evidence>
<evidence type="ECO:0000256" key="2">
    <source>
        <dbReference type="ARBA" id="ARBA00022448"/>
    </source>
</evidence>
<feature type="transmembrane region" description="Helical" evidence="7">
    <location>
        <begin position="159"/>
        <end position="182"/>
    </location>
</feature>
<keyword evidence="3" id="KW-1003">Cell membrane</keyword>
<dbReference type="PROSITE" id="PS50928">
    <property type="entry name" value="ABC_TM1"/>
    <property type="match status" value="1"/>
</dbReference>
<dbReference type="SUPFAM" id="SSF161098">
    <property type="entry name" value="MetI-like"/>
    <property type="match status" value="1"/>
</dbReference>
<evidence type="ECO:0000256" key="1">
    <source>
        <dbReference type="ARBA" id="ARBA00004651"/>
    </source>
</evidence>
<dbReference type="HOGENOM" id="CLU_016047_0_2_0"/>
<keyword evidence="2 7" id="KW-0813">Transport</keyword>
<feature type="transmembrane region" description="Helical" evidence="7">
    <location>
        <begin position="110"/>
        <end position="130"/>
    </location>
</feature>
<dbReference type="eggNOG" id="COG1175">
    <property type="taxonomic scope" value="Bacteria"/>
</dbReference>
<feature type="transmembrane region" description="Helical" evidence="7">
    <location>
        <begin position="14"/>
        <end position="34"/>
    </location>
</feature>
<feature type="domain" description="ABC transmembrane type-1" evidence="8">
    <location>
        <begin position="73"/>
        <end position="286"/>
    </location>
</feature>
<dbReference type="Proteomes" id="UP000006558">
    <property type="component" value="Chromosome"/>
</dbReference>
<keyword evidence="6 7" id="KW-0472">Membrane</keyword>
<reference evidence="9 10" key="2">
    <citation type="journal article" date="2009" name="Proc. Natl. Acad. Sci. U.S.A.">
        <title>On the chimeric nature, thermophilic origin, and phylogenetic placement of the Thermotogales.</title>
        <authorList>
            <person name="Zhaxybayeva O."/>
            <person name="Swithers K.S."/>
            <person name="Lapierre P."/>
            <person name="Fournier G.P."/>
            <person name="Bickhart D.M."/>
            <person name="DeBoy R.T."/>
            <person name="Nelson K.E."/>
            <person name="Nesbo C.L."/>
            <person name="Doolittle W.F."/>
            <person name="Gogarten J.P."/>
            <person name="Noll K.M."/>
        </authorList>
    </citation>
    <scope>NUCLEOTIDE SEQUENCE [LARGE SCALE GENOMIC DNA]</scope>
    <source>
        <strain evidence="10">ATCC BAA-488 / DSM 13995 / JCM 10881 / RKU-1</strain>
    </source>
</reference>
<dbReference type="EMBL" id="CP000702">
    <property type="protein sequence ID" value="ABQ46146.1"/>
    <property type="molecule type" value="Genomic_DNA"/>
</dbReference>
<feature type="transmembrane region" description="Helical" evidence="7">
    <location>
        <begin position="78"/>
        <end position="98"/>
    </location>
</feature>
<dbReference type="STRING" id="390874.Tpet_0117"/>
<dbReference type="Gene3D" id="1.10.3720.10">
    <property type="entry name" value="MetI-like"/>
    <property type="match status" value="1"/>
</dbReference>